<proteinExistence type="evidence at transcript level"/>
<keyword evidence="1" id="KW-0732">Signal</keyword>
<sequence>MTVQVLHIIIIFLMKPYILSAAALKPGSDICVLRPTTLGPLRKAHDEVMLRVAVNIKVRAIRRKPAAILSTYHTGDTVFVAKVMKDLFLDTSPRASPKHVCSKRTG</sequence>
<feature type="chain" id="PRO_5005515673" evidence="1">
    <location>
        <begin position="22"/>
        <end position="106"/>
    </location>
</feature>
<reference evidence="2" key="1">
    <citation type="submission" date="2012-12" db="EMBL/GenBank/DDBJ databases">
        <title>Identification and characterization of a phenylalanine ammonia-lyase gene family in Isatis indigotica Fort.</title>
        <authorList>
            <person name="Liu Q."/>
            <person name="Chen J."/>
            <person name="Zhou X."/>
            <person name="Di P."/>
            <person name="Xiao Y."/>
            <person name="Xuan H."/>
            <person name="Zhang L."/>
            <person name="Chen W."/>
        </authorList>
    </citation>
    <scope>NUCLEOTIDE SEQUENCE</scope>
    <source>
        <tissue evidence="2">Salivary gland</tissue>
    </source>
</reference>
<evidence type="ECO:0000313" key="2">
    <source>
        <dbReference type="EMBL" id="JAA66117.1"/>
    </source>
</evidence>
<organism evidence="2">
    <name type="scientific">Ixodes ricinus</name>
    <name type="common">Common tick</name>
    <name type="synonym">Acarus ricinus</name>
    <dbReference type="NCBI Taxonomy" id="34613"/>
    <lineage>
        <taxon>Eukaryota</taxon>
        <taxon>Metazoa</taxon>
        <taxon>Ecdysozoa</taxon>
        <taxon>Arthropoda</taxon>
        <taxon>Chelicerata</taxon>
        <taxon>Arachnida</taxon>
        <taxon>Acari</taxon>
        <taxon>Parasitiformes</taxon>
        <taxon>Ixodida</taxon>
        <taxon>Ixodoidea</taxon>
        <taxon>Ixodidae</taxon>
        <taxon>Ixodinae</taxon>
        <taxon>Ixodes</taxon>
    </lineage>
</organism>
<name>A0A0K8R4P8_IXORI</name>
<keyword evidence="2" id="KW-0418">Kinase</keyword>
<accession>A0A0K8R4P8</accession>
<dbReference type="EMBL" id="GADI01007691">
    <property type="protein sequence ID" value="JAA66117.1"/>
    <property type="molecule type" value="mRNA"/>
</dbReference>
<protein>
    <submittedName>
        <fullName evidence="2">Putative hexokinase</fullName>
    </submittedName>
</protein>
<keyword evidence="2" id="KW-0808">Transferase</keyword>
<dbReference type="GO" id="GO:0016301">
    <property type="term" value="F:kinase activity"/>
    <property type="evidence" value="ECO:0007669"/>
    <property type="project" value="UniProtKB-KW"/>
</dbReference>
<dbReference type="AlphaFoldDB" id="A0A0K8R4P8"/>
<evidence type="ECO:0000256" key="1">
    <source>
        <dbReference type="SAM" id="SignalP"/>
    </source>
</evidence>
<feature type="signal peptide" evidence="1">
    <location>
        <begin position="1"/>
        <end position="21"/>
    </location>
</feature>